<dbReference type="KEGG" id="dli:dnl_34460"/>
<proteinExistence type="predicted"/>
<evidence type="ECO:0000259" key="2">
    <source>
        <dbReference type="PROSITE" id="PS50801"/>
    </source>
</evidence>
<dbReference type="EMBL" id="CP061799">
    <property type="protein sequence ID" value="QTA81119.1"/>
    <property type="molecule type" value="Genomic_DNA"/>
</dbReference>
<dbReference type="Pfam" id="PF13581">
    <property type="entry name" value="HATPase_c_2"/>
    <property type="match status" value="1"/>
</dbReference>
<reference evidence="3" key="1">
    <citation type="journal article" date="2021" name="Microb. Physiol.">
        <title>Proteogenomic Insights into the Physiology of Marine, Sulfate-Reducing, Filamentous Desulfonema limicola and Desulfonema magnum.</title>
        <authorList>
            <person name="Schnaars V."/>
            <person name="Wohlbrand L."/>
            <person name="Scheve S."/>
            <person name="Hinrichs C."/>
            <person name="Reinhardt R."/>
            <person name="Rabus R."/>
        </authorList>
    </citation>
    <scope>NUCLEOTIDE SEQUENCE</scope>
    <source>
        <strain evidence="3">5ac10</strain>
    </source>
</reference>
<dbReference type="Gene3D" id="3.30.750.24">
    <property type="entry name" value="STAS domain"/>
    <property type="match status" value="1"/>
</dbReference>
<accession>A0A975GHA8</accession>
<dbReference type="CDD" id="cd16936">
    <property type="entry name" value="HATPase_RsbW-like"/>
    <property type="match status" value="1"/>
</dbReference>
<dbReference type="InterPro" id="IPR036513">
    <property type="entry name" value="STAS_dom_sf"/>
</dbReference>
<evidence type="ECO:0000313" key="3">
    <source>
        <dbReference type="EMBL" id="QTA81119.1"/>
    </source>
</evidence>
<name>A0A975GHA8_9BACT</name>
<dbReference type="Pfam" id="PF01740">
    <property type="entry name" value="STAS"/>
    <property type="match status" value="1"/>
</dbReference>
<dbReference type="Proteomes" id="UP000663720">
    <property type="component" value="Chromosome"/>
</dbReference>
<dbReference type="CDD" id="cd07043">
    <property type="entry name" value="STAS_anti-anti-sigma_factors"/>
    <property type="match status" value="1"/>
</dbReference>
<keyword evidence="3" id="KW-0418">Kinase</keyword>
<dbReference type="InterPro" id="IPR003594">
    <property type="entry name" value="HATPase_dom"/>
</dbReference>
<keyword evidence="4" id="KW-1185">Reference proteome</keyword>
<keyword evidence="3" id="KW-0808">Transferase</keyword>
<dbReference type="PROSITE" id="PS50801">
    <property type="entry name" value="STAS"/>
    <property type="match status" value="1"/>
</dbReference>
<dbReference type="PANTHER" id="PTHR35526:SF3">
    <property type="entry name" value="ANTI-SIGMA-F FACTOR RSBW"/>
    <property type="match status" value="1"/>
</dbReference>
<feature type="domain" description="STAS" evidence="2">
    <location>
        <begin position="157"/>
        <end position="247"/>
    </location>
</feature>
<protein>
    <submittedName>
        <fullName evidence="3">Histidine kinase superfamily protein, STAS domain-containing</fullName>
    </submittedName>
</protein>
<dbReference type="AlphaFoldDB" id="A0A975GHA8"/>
<organism evidence="3 4">
    <name type="scientific">Desulfonema limicola</name>
    <dbReference type="NCBI Taxonomy" id="45656"/>
    <lineage>
        <taxon>Bacteria</taxon>
        <taxon>Pseudomonadati</taxon>
        <taxon>Thermodesulfobacteriota</taxon>
        <taxon>Desulfobacteria</taxon>
        <taxon>Desulfobacterales</taxon>
        <taxon>Desulfococcaceae</taxon>
        <taxon>Desulfonema</taxon>
    </lineage>
</organism>
<sequence length="247" mass="28285">MFNIFQDQGFIQFKINSDISFVNKIAGHVREFLKQYKVSDDAGIILVLRELLNNAIEHGNKQVNELKVFASIEHLGDMRFKIRVEDDGTGFDYKNADLMLPDDTSQIRKRGLSLVNSFSDQLDFNDSGNCITAYVSIYSETEYNVNSIKMENGIQSIIIKPSGDIIAENSEKFRKVLLNLFKDGCFKYQFDLSMVKDIDSVGLSIFVIFANMVREKFSNTDMEIINAGRDIKNLFRVTHLDEVYKVL</sequence>
<dbReference type="Gene3D" id="3.30.565.10">
    <property type="entry name" value="Histidine kinase-like ATPase, C-terminal domain"/>
    <property type="match status" value="1"/>
</dbReference>
<dbReference type="SUPFAM" id="SSF55874">
    <property type="entry name" value="ATPase domain of HSP90 chaperone/DNA topoisomerase II/histidine kinase"/>
    <property type="match status" value="1"/>
</dbReference>
<dbReference type="InterPro" id="IPR050267">
    <property type="entry name" value="Anti-sigma-factor_SerPK"/>
</dbReference>
<dbReference type="RefSeq" id="WP_207687188.1">
    <property type="nucleotide sequence ID" value="NZ_CP061799.1"/>
</dbReference>
<gene>
    <name evidence="3" type="ORF">dnl_34460</name>
</gene>
<dbReference type="PANTHER" id="PTHR35526">
    <property type="entry name" value="ANTI-SIGMA-F FACTOR RSBW-RELATED"/>
    <property type="match status" value="1"/>
</dbReference>
<keyword evidence="1" id="KW-0723">Serine/threonine-protein kinase</keyword>
<evidence type="ECO:0000313" key="4">
    <source>
        <dbReference type="Proteomes" id="UP000663720"/>
    </source>
</evidence>
<dbReference type="InterPro" id="IPR036890">
    <property type="entry name" value="HATPase_C_sf"/>
</dbReference>
<dbReference type="SUPFAM" id="SSF52091">
    <property type="entry name" value="SpoIIaa-like"/>
    <property type="match status" value="1"/>
</dbReference>
<dbReference type="InterPro" id="IPR002645">
    <property type="entry name" value="STAS_dom"/>
</dbReference>
<evidence type="ECO:0000256" key="1">
    <source>
        <dbReference type="ARBA" id="ARBA00022527"/>
    </source>
</evidence>
<dbReference type="GO" id="GO:0004674">
    <property type="term" value="F:protein serine/threonine kinase activity"/>
    <property type="evidence" value="ECO:0007669"/>
    <property type="project" value="UniProtKB-KW"/>
</dbReference>